<comment type="caution">
    <text evidence="1">The sequence shown here is derived from an EMBL/GenBank/DDBJ whole genome shotgun (WGS) entry which is preliminary data.</text>
</comment>
<gene>
    <name evidence="1" type="ORF">CEXT_729051</name>
</gene>
<keyword evidence="2" id="KW-1185">Reference proteome</keyword>
<dbReference type="EMBL" id="BPLR01004563">
    <property type="protein sequence ID" value="GIX95787.1"/>
    <property type="molecule type" value="Genomic_DNA"/>
</dbReference>
<proteinExistence type="predicted"/>
<reference evidence="1 2" key="1">
    <citation type="submission" date="2021-06" db="EMBL/GenBank/DDBJ databases">
        <title>Caerostris extrusa draft genome.</title>
        <authorList>
            <person name="Kono N."/>
            <person name="Arakawa K."/>
        </authorList>
    </citation>
    <scope>NUCLEOTIDE SEQUENCE [LARGE SCALE GENOMIC DNA]</scope>
</reference>
<accession>A0AAV4PKR2</accession>
<dbReference type="AlphaFoldDB" id="A0AAV4PKR2"/>
<evidence type="ECO:0000313" key="1">
    <source>
        <dbReference type="EMBL" id="GIX95787.1"/>
    </source>
</evidence>
<name>A0AAV4PKR2_CAEEX</name>
<dbReference type="Proteomes" id="UP001054945">
    <property type="component" value="Unassembled WGS sequence"/>
</dbReference>
<sequence>MTTPQDVWHRVHSRCGSRARNARGRQSLIAKDRAFLYPWLLSETWIPTSIVGALEGPLRSHYRYLLLLLQRAIQKWGFRLEKDKQHRGEAKIMSFLKPDETINSHSLLSKNDPPEPCMDRKEGKMTQYTEKCFSGMAIVSSHMAKAVRNNRFCDLDGTLESP</sequence>
<evidence type="ECO:0000313" key="2">
    <source>
        <dbReference type="Proteomes" id="UP001054945"/>
    </source>
</evidence>
<organism evidence="1 2">
    <name type="scientific">Caerostris extrusa</name>
    <name type="common">Bark spider</name>
    <name type="synonym">Caerostris bankana</name>
    <dbReference type="NCBI Taxonomy" id="172846"/>
    <lineage>
        <taxon>Eukaryota</taxon>
        <taxon>Metazoa</taxon>
        <taxon>Ecdysozoa</taxon>
        <taxon>Arthropoda</taxon>
        <taxon>Chelicerata</taxon>
        <taxon>Arachnida</taxon>
        <taxon>Araneae</taxon>
        <taxon>Araneomorphae</taxon>
        <taxon>Entelegynae</taxon>
        <taxon>Araneoidea</taxon>
        <taxon>Araneidae</taxon>
        <taxon>Caerostris</taxon>
    </lineage>
</organism>
<protein>
    <submittedName>
        <fullName evidence="1">Uncharacterized protein</fullName>
    </submittedName>
</protein>